<feature type="transmembrane region" description="Helical" evidence="1">
    <location>
        <begin position="20"/>
        <end position="39"/>
    </location>
</feature>
<feature type="transmembrane region" description="Helical" evidence="1">
    <location>
        <begin position="45"/>
        <end position="71"/>
    </location>
</feature>
<accession>A0A9P6EMF2</accession>
<evidence type="ECO:0000256" key="1">
    <source>
        <dbReference type="SAM" id="Phobius"/>
    </source>
</evidence>
<protein>
    <submittedName>
        <fullName evidence="2">Uncharacterized protein</fullName>
    </submittedName>
</protein>
<gene>
    <name evidence="2" type="ORF">CPB83DRAFT_849091</name>
</gene>
<dbReference type="AlphaFoldDB" id="A0A9P6EMF2"/>
<dbReference type="Proteomes" id="UP000807306">
    <property type="component" value="Unassembled WGS sequence"/>
</dbReference>
<evidence type="ECO:0000313" key="3">
    <source>
        <dbReference type="Proteomes" id="UP000807306"/>
    </source>
</evidence>
<keyword evidence="1" id="KW-0812">Transmembrane</keyword>
<organism evidence="2 3">
    <name type="scientific">Crepidotus variabilis</name>
    <dbReference type="NCBI Taxonomy" id="179855"/>
    <lineage>
        <taxon>Eukaryota</taxon>
        <taxon>Fungi</taxon>
        <taxon>Dikarya</taxon>
        <taxon>Basidiomycota</taxon>
        <taxon>Agaricomycotina</taxon>
        <taxon>Agaricomycetes</taxon>
        <taxon>Agaricomycetidae</taxon>
        <taxon>Agaricales</taxon>
        <taxon>Agaricineae</taxon>
        <taxon>Crepidotaceae</taxon>
        <taxon>Crepidotus</taxon>
    </lineage>
</organism>
<proteinExistence type="predicted"/>
<keyword evidence="3" id="KW-1185">Reference proteome</keyword>
<dbReference type="EMBL" id="MU157835">
    <property type="protein sequence ID" value="KAF9531477.1"/>
    <property type="molecule type" value="Genomic_DNA"/>
</dbReference>
<sequence>MSPLTTSPPSRSPMNLAEQAIFATIMVILSLLSQIRANIAGLISFFAGAGFSMLFVLLLFGVTGVYVFRVIRSCTKRRRRRTDLVVEVEVEVWSRPHRYADANTQTKFPARSTRVCEV</sequence>
<reference evidence="2" key="1">
    <citation type="submission" date="2020-11" db="EMBL/GenBank/DDBJ databases">
        <authorList>
            <consortium name="DOE Joint Genome Institute"/>
            <person name="Ahrendt S."/>
            <person name="Riley R."/>
            <person name="Andreopoulos W."/>
            <person name="Labutti K."/>
            <person name="Pangilinan J."/>
            <person name="Ruiz-Duenas F.J."/>
            <person name="Barrasa J.M."/>
            <person name="Sanchez-Garcia M."/>
            <person name="Camarero S."/>
            <person name="Miyauchi S."/>
            <person name="Serrano A."/>
            <person name="Linde D."/>
            <person name="Babiker R."/>
            <person name="Drula E."/>
            <person name="Ayuso-Fernandez I."/>
            <person name="Pacheco R."/>
            <person name="Padilla G."/>
            <person name="Ferreira P."/>
            <person name="Barriuso J."/>
            <person name="Kellner H."/>
            <person name="Castanera R."/>
            <person name="Alfaro M."/>
            <person name="Ramirez L."/>
            <person name="Pisabarro A.G."/>
            <person name="Kuo A."/>
            <person name="Tritt A."/>
            <person name="Lipzen A."/>
            <person name="He G."/>
            <person name="Yan M."/>
            <person name="Ng V."/>
            <person name="Cullen D."/>
            <person name="Martin F."/>
            <person name="Rosso M.-N."/>
            <person name="Henrissat B."/>
            <person name="Hibbett D."/>
            <person name="Martinez A.T."/>
            <person name="Grigoriev I.V."/>
        </authorList>
    </citation>
    <scope>NUCLEOTIDE SEQUENCE</scope>
    <source>
        <strain evidence="2">CBS 506.95</strain>
    </source>
</reference>
<keyword evidence="1" id="KW-0472">Membrane</keyword>
<name>A0A9P6EMF2_9AGAR</name>
<feature type="non-terminal residue" evidence="2">
    <location>
        <position position="1"/>
    </location>
</feature>
<evidence type="ECO:0000313" key="2">
    <source>
        <dbReference type="EMBL" id="KAF9531477.1"/>
    </source>
</evidence>
<keyword evidence="1" id="KW-1133">Transmembrane helix</keyword>
<comment type="caution">
    <text evidence="2">The sequence shown here is derived from an EMBL/GenBank/DDBJ whole genome shotgun (WGS) entry which is preliminary data.</text>
</comment>